<proteinExistence type="predicted"/>
<dbReference type="InterPro" id="IPR007076">
    <property type="entry name" value="TfoX_N"/>
</dbReference>
<reference evidence="2" key="1">
    <citation type="submission" date="2022-10" db="EMBL/GenBank/DDBJ databases">
        <title>Comparative genomics and taxonomic characterization of three novel marine species of genus Reichenbachiella exhibiting antioxidant and polysaccharide degradation activities.</title>
        <authorList>
            <person name="Muhammad N."/>
            <person name="Lee Y.-J."/>
            <person name="Ko J."/>
            <person name="Kim S.-G."/>
        </authorList>
    </citation>
    <scope>NUCLEOTIDE SEQUENCE</scope>
    <source>
        <strain evidence="2">Wsw4-B4</strain>
    </source>
</reference>
<dbReference type="Proteomes" id="UP001062165">
    <property type="component" value="Chromosome"/>
</dbReference>
<evidence type="ECO:0000313" key="2">
    <source>
        <dbReference type="EMBL" id="UXX80416.1"/>
    </source>
</evidence>
<name>A0ABY6D2M6_9BACT</name>
<dbReference type="EMBL" id="CP106735">
    <property type="protein sequence ID" value="UXX80416.1"/>
    <property type="molecule type" value="Genomic_DNA"/>
</dbReference>
<evidence type="ECO:0000259" key="1">
    <source>
        <dbReference type="Pfam" id="PF04993"/>
    </source>
</evidence>
<sequence length="108" mass="12237">MAYNEELAARLRQHLAPFGESITEKKMFGGLCYLYKGKMSVGIVKDDLCVRVIASKEQEELKKPAVRPMDFTKRPMKEFVFVSADGFESEADLAHWVNLGIEHADSKL</sequence>
<dbReference type="SUPFAM" id="SSF159894">
    <property type="entry name" value="YgaC/TfoX-N like"/>
    <property type="match status" value="1"/>
</dbReference>
<keyword evidence="3" id="KW-1185">Reference proteome</keyword>
<gene>
    <name evidence="2" type="ORF">N7E81_04795</name>
</gene>
<dbReference type="RefSeq" id="WP_263052146.1">
    <property type="nucleotide sequence ID" value="NZ_CP106735.1"/>
</dbReference>
<organism evidence="2 3">
    <name type="scientific">Reichenbachiella carrageenanivorans</name>
    <dbReference type="NCBI Taxonomy" id="2979869"/>
    <lineage>
        <taxon>Bacteria</taxon>
        <taxon>Pseudomonadati</taxon>
        <taxon>Bacteroidota</taxon>
        <taxon>Cytophagia</taxon>
        <taxon>Cytophagales</taxon>
        <taxon>Reichenbachiellaceae</taxon>
        <taxon>Reichenbachiella</taxon>
    </lineage>
</organism>
<feature type="domain" description="TfoX N-terminal" evidence="1">
    <location>
        <begin position="14"/>
        <end position="104"/>
    </location>
</feature>
<evidence type="ECO:0000313" key="3">
    <source>
        <dbReference type="Proteomes" id="UP001062165"/>
    </source>
</evidence>
<dbReference type="Gene3D" id="3.30.1460.30">
    <property type="entry name" value="YgaC/TfoX-N like chaperone"/>
    <property type="match status" value="1"/>
</dbReference>
<accession>A0ABY6D2M6</accession>
<protein>
    <submittedName>
        <fullName evidence="2">TfoX/Sxy family protein</fullName>
    </submittedName>
</protein>
<dbReference type="Pfam" id="PF04993">
    <property type="entry name" value="TfoX_N"/>
    <property type="match status" value="1"/>
</dbReference>